<evidence type="ECO:0000313" key="2">
    <source>
        <dbReference type="Proteomes" id="UP001056120"/>
    </source>
</evidence>
<name>A0ACB9K8P7_9ASTR</name>
<protein>
    <submittedName>
        <fullName evidence="1">Uncharacterized protein</fullName>
    </submittedName>
</protein>
<proteinExistence type="predicted"/>
<organism evidence="1 2">
    <name type="scientific">Smallanthus sonchifolius</name>
    <dbReference type="NCBI Taxonomy" id="185202"/>
    <lineage>
        <taxon>Eukaryota</taxon>
        <taxon>Viridiplantae</taxon>
        <taxon>Streptophyta</taxon>
        <taxon>Embryophyta</taxon>
        <taxon>Tracheophyta</taxon>
        <taxon>Spermatophyta</taxon>
        <taxon>Magnoliopsida</taxon>
        <taxon>eudicotyledons</taxon>
        <taxon>Gunneridae</taxon>
        <taxon>Pentapetalae</taxon>
        <taxon>asterids</taxon>
        <taxon>campanulids</taxon>
        <taxon>Asterales</taxon>
        <taxon>Asteraceae</taxon>
        <taxon>Asteroideae</taxon>
        <taxon>Heliantheae alliance</taxon>
        <taxon>Millerieae</taxon>
        <taxon>Smallanthus</taxon>
    </lineage>
</organism>
<dbReference type="EMBL" id="CM042018">
    <property type="protein sequence ID" value="KAI3828613.1"/>
    <property type="molecule type" value="Genomic_DNA"/>
</dbReference>
<keyword evidence="2" id="KW-1185">Reference proteome</keyword>
<reference evidence="1 2" key="2">
    <citation type="journal article" date="2022" name="Mol. Ecol. Resour.">
        <title>The genomes of chicory, endive, great burdock and yacon provide insights into Asteraceae paleo-polyploidization history and plant inulin production.</title>
        <authorList>
            <person name="Fan W."/>
            <person name="Wang S."/>
            <person name="Wang H."/>
            <person name="Wang A."/>
            <person name="Jiang F."/>
            <person name="Liu H."/>
            <person name="Zhao H."/>
            <person name="Xu D."/>
            <person name="Zhang Y."/>
        </authorList>
    </citation>
    <scope>NUCLEOTIDE SEQUENCE [LARGE SCALE GENOMIC DNA]</scope>
    <source>
        <strain evidence="2">cv. Yunnan</strain>
        <tissue evidence="1">Leaves</tissue>
    </source>
</reference>
<comment type="caution">
    <text evidence="1">The sequence shown here is derived from an EMBL/GenBank/DDBJ whole genome shotgun (WGS) entry which is preliminary data.</text>
</comment>
<gene>
    <name evidence="1" type="ORF">L1987_02718</name>
</gene>
<evidence type="ECO:0000313" key="1">
    <source>
        <dbReference type="EMBL" id="KAI3828613.1"/>
    </source>
</evidence>
<sequence>MSYESINEQLFINEQRKELLEKRLDLLSEKKKRISEIATFIDLKGLLEEMLAGLVEKRLQLLSGKKLSEIAALEELDGFEEDMLKELLGEHLQLLSEKEKISEIVSLKEELNGVEEEMLETHLAVQYCFVATAIAFTFSIEGSNCSETLRFKLYHLLKDNLLVHSLSCRGNNIWTLLSWAHIFLLQLGLTLNLMAKGALFLQDIIMKENKGLNNCVGKKNYRKFFTLMISTLLLLVIQWSTGIVVLICCLLDHKRFIV</sequence>
<reference evidence="2" key="1">
    <citation type="journal article" date="2022" name="Mol. Ecol. Resour.">
        <title>The genomes of chicory, endive, great burdock and yacon provide insights into Asteraceae palaeo-polyploidization history and plant inulin production.</title>
        <authorList>
            <person name="Fan W."/>
            <person name="Wang S."/>
            <person name="Wang H."/>
            <person name="Wang A."/>
            <person name="Jiang F."/>
            <person name="Liu H."/>
            <person name="Zhao H."/>
            <person name="Xu D."/>
            <person name="Zhang Y."/>
        </authorList>
    </citation>
    <scope>NUCLEOTIDE SEQUENCE [LARGE SCALE GENOMIC DNA]</scope>
    <source>
        <strain evidence="2">cv. Yunnan</strain>
    </source>
</reference>
<accession>A0ACB9K8P7</accession>
<dbReference type="Proteomes" id="UP001056120">
    <property type="component" value="Linkage Group LG01"/>
</dbReference>